<dbReference type="GO" id="GO:0015562">
    <property type="term" value="F:efflux transmembrane transporter activity"/>
    <property type="evidence" value="ECO:0007669"/>
    <property type="project" value="InterPro"/>
</dbReference>
<comment type="subcellular location">
    <subcellularLocation>
        <location evidence="1">Cell outer membrane</location>
    </subcellularLocation>
</comment>
<name>A0AAW4ZRL5_PHOPO</name>
<dbReference type="RefSeq" id="WP_232581414.1">
    <property type="nucleotide sequence ID" value="NZ_WMCP01000037.1"/>
</dbReference>
<feature type="signal peptide" evidence="6">
    <location>
        <begin position="1"/>
        <end position="24"/>
    </location>
</feature>
<dbReference type="EMBL" id="WMCP01000037">
    <property type="protein sequence ID" value="MCF2303947.1"/>
    <property type="molecule type" value="Genomic_DNA"/>
</dbReference>
<dbReference type="SUPFAM" id="SSF56954">
    <property type="entry name" value="Outer membrane efflux proteins (OEP)"/>
    <property type="match status" value="1"/>
</dbReference>
<dbReference type="GO" id="GO:1990281">
    <property type="term" value="C:efflux pump complex"/>
    <property type="evidence" value="ECO:0007669"/>
    <property type="project" value="TreeGrafter"/>
</dbReference>
<keyword evidence="5" id="KW-0998">Cell outer membrane</keyword>
<dbReference type="InterPro" id="IPR051906">
    <property type="entry name" value="TolC-like"/>
</dbReference>
<keyword evidence="2" id="KW-1134">Transmembrane beta strand</keyword>
<sequence>MNVTTSMLVLAISASAITPATLFAAPLTTSIEKTEQQQEQEQLAQLITVAIKSDANMAQINAQQHAMLETSLGSNSLPDPKLKLGIGGLPTDSFSINKDPMTTLSIGLMQQFDRGNTLDLQQQKGDIQANAIGIQQAVRELDITNKMTQLWLELGYQQSVYRVLQRNHRLVTELANFTSTNYAIGSGEAQDLLQVKLQVVKIEDKLQTNLQTQHRIMAQLSEWLGADWLTNKTIIQASNQLSWQQLNQLMPRLTATTQHYSLLKQHPMVQIANSAISANETQVSIAQQAYKPQFGIEVMYASRQANGMSGKPASDLVSAYITMDLPLFTNNRQDHHYAAAQYQVGAAKSQRDLLLNQMNAKVNALLVEHDNLNQRLSRYTDSLLSQAKARTQAVERGYQNNTAQFNNVIAAATDELALVIEQARVITDLNITNSNLAALINGFDIQPFSLQFQQSTTINNHNQ</sequence>
<proteinExistence type="predicted"/>
<dbReference type="Proteomes" id="UP000813876">
    <property type="component" value="Unassembled WGS sequence"/>
</dbReference>
<evidence type="ECO:0000256" key="1">
    <source>
        <dbReference type="ARBA" id="ARBA00004442"/>
    </source>
</evidence>
<dbReference type="AlphaFoldDB" id="A0AAW4ZRL5"/>
<evidence type="ECO:0000256" key="3">
    <source>
        <dbReference type="ARBA" id="ARBA00022692"/>
    </source>
</evidence>
<evidence type="ECO:0000313" key="7">
    <source>
        <dbReference type="EMBL" id="MCF2303947.1"/>
    </source>
</evidence>
<dbReference type="GO" id="GO:0015288">
    <property type="term" value="F:porin activity"/>
    <property type="evidence" value="ECO:0007669"/>
    <property type="project" value="TreeGrafter"/>
</dbReference>
<evidence type="ECO:0000313" key="8">
    <source>
        <dbReference type="Proteomes" id="UP000813876"/>
    </source>
</evidence>
<gene>
    <name evidence="7" type="ORF">GLP33_19720</name>
</gene>
<comment type="caution">
    <text evidence="7">The sequence shown here is derived from an EMBL/GenBank/DDBJ whole genome shotgun (WGS) entry which is preliminary data.</text>
</comment>
<dbReference type="PANTHER" id="PTHR30026:SF20">
    <property type="entry name" value="OUTER MEMBRANE PROTEIN TOLC"/>
    <property type="match status" value="1"/>
</dbReference>
<organism evidence="7 8">
    <name type="scientific">Photobacterium phosphoreum</name>
    <dbReference type="NCBI Taxonomy" id="659"/>
    <lineage>
        <taxon>Bacteria</taxon>
        <taxon>Pseudomonadati</taxon>
        <taxon>Pseudomonadota</taxon>
        <taxon>Gammaproteobacteria</taxon>
        <taxon>Vibrionales</taxon>
        <taxon>Vibrionaceae</taxon>
        <taxon>Photobacterium</taxon>
    </lineage>
</organism>
<evidence type="ECO:0000256" key="4">
    <source>
        <dbReference type="ARBA" id="ARBA00023136"/>
    </source>
</evidence>
<keyword evidence="6" id="KW-0732">Signal</keyword>
<evidence type="ECO:0000256" key="2">
    <source>
        <dbReference type="ARBA" id="ARBA00022452"/>
    </source>
</evidence>
<dbReference type="GO" id="GO:0009279">
    <property type="term" value="C:cell outer membrane"/>
    <property type="evidence" value="ECO:0007669"/>
    <property type="project" value="UniProtKB-SubCell"/>
</dbReference>
<dbReference type="PANTHER" id="PTHR30026">
    <property type="entry name" value="OUTER MEMBRANE PROTEIN TOLC"/>
    <property type="match status" value="1"/>
</dbReference>
<protein>
    <submittedName>
        <fullName evidence="7">Copper transporter</fullName>
    </submittedName>
</protein>
<evidence type="ECO:0000256" key="6">
    <source>
        <dbReference type="SAM" id="SignalP"/>
    </source>
</evidence>
<feature type="chain" id="PRO_5043811980" evidence="6">
    <location>
        <begin position="25"/>
        <end position="463"/>
    </location>
</feature>
<reference evidence="7" key="1">
    <citation type="submission" date="2019-11" db="EMBL/GenBank/DDBJ databases">
        <title>Comparative genomics of photobacteria reveal adaptation to distinct habitats.</title>
        <authorList>
            <person name="Fuertes-Perez S."/>
            <person name="Hilgarth M."/>
            <person name="Vogel R.F."/>
        </authorList>
    </citation>
    <scope>NUCLEOTIDE SEQUENCE</scope>
    <source>
        <strain evidence="7">TMW2.2145</strain>
    </source>
</reference>
<dbReference type="Gene3D" id="1.20.1600.10">
    <property type="entry name" value="Outer membrane efflux proteins (OEP)"/>
    <property type="match status" value="1"/>
</dbReference>
<evidence type="ECO:0000256" key="5">
    <source>
        <dbReference type="ARBA" id="ARBA00023237"/>
    </source>
</evidence>
<keyword evidence="3" id="KW-0812">Transmembrane</keyword>
<keyword evidence="4" id="KW-0472">Membrane</keyword>
<accession>A0AAW4ZRL5</accession>